<dbReference type="GO" id="GO:0051537">
    <property type="term" value="F:2 iron, 2 sulfur cluster binding"/>
    <property type="evidence" value="ECO:0007669"/>
    <property type="project" value="InterPro"/>
</dbReference>
<dbReference type="NCBIfam" id="TIGR04149">
    <property type="entry name" value="GG_sam_targ_CFB"/>
    <property type="match status" value="1"/>
</dbReference>
<reference evidence="1 2" key="1">
    <citation type="submission" date="2015-09" db="EMBL/GenBank/DDBJ databases">
        <authorList>
            <consortium name="Pathogen Informatics"/>
        </authorList>
    </citation>
    <scope>NUCLEOTIDE SEQUENCE [LARGE SCALE GENOMIC DNA]</scope>
    <source>
        <strain evidence="1 2">2789STDY5608822</strain>
    </source>
</reference>
<name>A0A8D9LDH7_PARDI</name>
<dbReference type="EMBL" id="CYYK01000017">
    <property type="protein sequence ID" value="CUP10686.1"/>
    <property type="molecule type" value="Genomic_DNA"/>
</dbReference>
<protein>
    <submittedName>
        <fullName evidence="1">Natural product, GG-Bacteroidales family</fullName>
    </submittedName>
</protein>
<accession>A0A8D9LDH7</accession>
<dbReference type="Proteomes" id="UP000095455">
    <property type="component" value="Unassembled WGS sequence"/>
</dbReference>
<proteinExistence type="predicted"/>
<dbReference type="AlphaFoldDB" id="A0A8D9LDH7"/>
<dbReference type="RefSeq" id="WP_081033167.1">
    <property type="nucleotide sequence ID" value="NZ_CABMKT010000001.1"/>
</dbReference>
<gene>
    <name evidence="1" type="ORF">ERS852380_03930</name>
</gene>
<dbReference type="InterPro" id="IPR006058">
    <property type="entry name" value="2Fe2S_fd_BS"/>
</dbReference>
<evidence type="ECO:0000313" key="2">
    <source>
        <dbReference type="Proteomes" id="UP000095455"/>
    </source>
</evidence>
<dbReference type="InterPro" id="IPR026408">
    <property type="entry name" value="GG_sam_targ_CFB"/>
</dbReference>
<sequence>MKKVGKIKLNQFGQEELDRRKLNALKGGCGCTSGSCGSCGGSSDWSYYSNDGNKAYHY</sequence>
<comment type="caution">
    <text evidence="1">The sequence shown here is derived from an EMBL/GenBank/DDBJ whole genome shotgun (WGS) entry which is preliminary data.</text>
</comment>
<dbReference type="PROSITE" id="PS00197">
    <property type="entry name" value="2FE2S_FER_1"/>
    <property type="match status" value="1"/>
</dbReference>
<evidence type="ECO:0000313" key="1">
    <source>
        <dbReference type="EMBL" id="CUP10686.1"/>
    </source>
</evidence>
<organism evidence="1 2">
    <name type="scientific">Parabacteroides distasonis</name>
    <dbReference type="NCBI Taxonomy" id="823"/>
    <lineage>
        <taxon>Bacteria</taxon>
        <taxon>Pseudomonadati</taxon>
        <taxon>Bacteroidota</taxon>
        <taxon>Bacteroidia</taxon>
        <taxon>Bacteroidales</taxon>
        <taxon>Tannerellaceae</taxon>
        <taxon>Parabacteroides</taxon>
    </lineage>
</organism>